<sequence length="96" mass="11400">MKLAAIIQGGTRRDFIDIYYLLNFYTLGELINFAIKKYPGYQLMLILRALIYLEDAEKEKYPRSIKVLDADFSWEKAKNKIFTEVKRYQLSMLAKH</sequence>
<comment type="caution">
    <text evidence="1">The sequence shown here is derived from an EMBL/GenBank/DDBJ whole genome shotgun (WGS) entry which is preliminary data.</text>
</comment>
<reference evidence="1 2" key="1">
    <citation type="journal article" date="2016" name="Nat. Commun.">
        <title>Thousands of microbial genomes shed light on interconnected biogeochemical processes in an aquifer system.</title>
        <authorList>
            <person name="Anantharaman K."/>
            <person name="Brown C.T."/>
            <person name="Hug L.A."/>
            <person name="Sharon I."/>
            <person name="Castelle C.J."/>
            <person name="Probst A.J."/>
            <person name="Thomas B.C."/>
            <person name="Singh A."/>
            <person name="Wilkins M.J."/>
            <person name="Karaoz U."/>
            <person name="Brodie E.L."/>
            <person name="Williams K.H."/>
            <person name="Hubbard S.S."/>
            <person name="Banfield J.F."/>
        </authorList>
    </citation>
    <scope>NUCLEOTIDE SEQUENCE [LARGE SCALE GENOMIC DNA]</scope>
</reference>
<protein>
    <submittedName>
        <fullName evidence="1">Uncharacterized protein</fullName>
    </submittedName>
</protein>
<evidence type="ECO:0000313" key="1">
    <source>
        <dbReference type="EMBL" id="OGD99579.1"/>
    </source>
</evidence>
<name>A0A1F5H690_9BACT</name>
<evidence type="ECO:0000313" key="2">
    <source>
        <dbReference type="Proteomes" id="UP000177039"/>
    </source>
</evidence>
<dbReference type="AlphaFoldDB" id="A0A1F5H690"/>
<dbReference type="EMBL" id="MFBT01000013">
    <property type="protein sequence ID" value="OGD99579.1"/>
    <property type="molecule type" value="Genomic_DNA"/>
</dbReference>
<accession>A0A1F5H690</accession>
<gene>
    <name evidence="1" type="ORF">A3B54_02405</name>
</gene>
<organism evidence="1 2">
    <name type="scientific">Candidatus Curtissbacteria bacterium RIFCSPLOWO2_01_FULL_42_50</name>
    <dbReference type="NCBI Taxonomy" id="1797730"/>
    <lineage>
        <taxon>Bacteria</taxon>
        <taxon>Candidatus Curtissiibacteriota</taxon>
    </lineage>
</organism>
<proteinExistence type="predicted"/>
<dbReference type="Proteomes" id="UP000177039">
    <property type="component" value="Unassembled WGS sequence"/>
</dbReference>